<reference evidence="2" key="1">
    <citation type="journal article" date="2010" name="Science">
        <title>Signatures of adaptation to obligate biotrophy in the Hyaloperonospora arabidopsidis genome.</title>
        <authorList>
            <person name="Baxter L."/>
            <person name="Tripathy S."/>
            <person name="Ishaque N."/>
            <person name="Boot N."/>
            <person name="Cabral A."/>
            <person name="Kemen E."/>
            <person name="Thines M."/>
            <person name="Ah-Fong A."/>
            <person name="Anderson R."/>
            <person name="Badejoko W."/>
            <person name="Bittner-Eddy P."/>
            <person name="Boore J.L."/>
            <person name="Chibucos M.C."/>
            <person name="Coates M."/>
            <person name="Dehal P."/>
            <person name="Delehaunty K."/>
            <person name="Dong S."/>
            <person name="Downton P."/>
            <person name="Dumas B."/>
            <person name="Fabro G."/>
            <person name="Fronick C."/>
            <person name="Fuerstenberg S.I."/>
            <person name="Fulton L."/>
            <person name="Gaulin E."/>
            <person name="Govers F."/>
            <person name="Hughes L."/>
            <person name="Humphray S."/>
            <person name="Jiang R.H."/>
            <person name="Judelson H."/>
            <person name="Kamoun S."/>
            <person name="Kyung K."/>
            <person name="Meijer H."/>
            <person name="Minx P."/>
            <person name="Morris P."/>
            <person name="Nelson J."/>
            <person name="Phuntumart V."/>
            <person name="Qutob D."/>
            <person name="Rehmany A."/>
            <person name="Rougon-Cardoso A."/>
            <person name="Ryden P."/>
            <person name="Torto-Alalibo T."/>
            <person name="Studholme D."/>
            <person name="Wang Y."/>
            <person name="Win J."/>
            <person name="Wood J."/>
            <person name="Clifton S.W."/>
            <person name="Rogers J."/>
            <person name="Van den Ackerveken G."/>
            <person name="Jones J.D."/>
            <person name="McDowell J.M."/>
            <person name="Beynon J."/>
            <person name="Tyler B.M."/>
        </authorList>
    </citation>
    <scope>NUCLEOTIDE SEQUENCE [LARGE SCALE GENOMIC DNA]</scope>
    <source>
        <strain evidence="2">Emoy2</strain>
    </source>
</reference>
<dbReference type="OMA" id="NFYVECE"/>
<organism evidence="1 2">
    <name type="scientific">Hyaloperonospora arabidopsidis (strain Emoy2)</name>
    <name type="common">Downy mildew agent</name>
    <name type="synonym">Peronospora arabidopsidis</name>
    <dbReference type="NCBI Taxonomy" id="559515"/>
    <lineage>
        <taxon>Eukaryota</taxon>
        <taxon>Sar</taxon>
        <taxon>Stramenopiles</taxon>
        <taxon>Oomycota</taxon>
        <taxon>Peronosporomycetes</taxon>
        <taxon>Peronosporales</taxon>
        <taxon>Peronosporaceae</taxon>
        <taxon>Hyaloperonospora</taxon>
    </lineage>
</organism>
<keyword evidence="2" id="KW-1185">Reference proteome</keyword>
<evidence type="ECO:0000313" key="1">
    <source>
        <dbReference type="EnsemblProtists" id="HpaP802354"/>
    </source>
</evidence>
<dbReference type="HOGENOM" id="CLU_1550594_0_0_1"/>
<dbReference type="EMBL" id="JH597876">
    <property type="status" value="NOT_ANNOTATED_CDS"/>
    <property type="molecule type" value="Genomic_DNA"/>
</dbReference>
<dbReference type="Proteomes" id="UP000011713">
    <property type="component" value="Unassembled WGS sequence"/>
</dbReference>
<evidence type="ECO:0000313" key="2">
    <source>
        <dbReference type="Proteomes" id="UP000011713"/>
    </source>
</evidence>
<dbReference type="EnsemblProtists" id="HpaT802354">
    <property type="protein sequence ID" value="HpaP802354"/>
    <property type="gene ID" value="HpaG802354"/>
</dbReference>
<evidence type="ECO:0008006" key="3">
    <source>
        <dbReference type="Google" id="ProtNLM"/>
    </source>
</evidence>
<name>M4B7V2_HYAAE</name>
<dbReference type="InParanoid" id="M4B7V2"/>
<dbReference type="AlphaFoldDB" id="M4B7V2"/>
<dbReference type="eggNOG" id="ENOG502SA9E">
    <property type="taxonomic scope" value="Eukaryota"/>
</dbReference>
<dbReference type="VEuPathDB" id="FungiDB:HpaG802354"/>
<accession>M4B7V2</accession>
<sequence length="165" mass="19099">MNCDVFPKVLASKGENGLSEAEDKVKMYTTPANYNKMALQVKRNYLHRNFYIECEDMKIERAQVANAVYRRLTEKEYLDLVNFGKPVMTISPEASIEHLSINVDIATVEDLKVVHLKNKPRCIQHQNVYRVMLESRVTDQDKVDWRVENMHLIEQAVVPRTMTGG</sequence>
<proteinExistence type="predicted"/>
<protein>
    <recommendedName>
        <fullName evidence="3">Tim44-like domain-containing protein</fullName>
    </recommendedName>
</protein>
<reference evidence="1" key="2">
    <citation type="submission" date="2015-06" db="UniProtKB">
        <authorList>
            <consortium name="EnsemblProtists"/>
        </authorList>
    </citation>
    <scope>IDENTIFICATION</scope>
    <source>
        <strain evidence="1">Emoy2</strain>
    </source>
</reference>